<feature type="transmembrane region" description="Helical" evidence="6">
    <location>
        <begin position="239"/>
        <end position="260"/>
    </location>
</feature>
<dbReference type="OrthoDB" id="18894at2759"/>
<feature type="transmembrane region" description="Helical" evidence="6">
    <location>
        <begin position="149"/>
        <end position="169"/>
    </location>
</feature>
<feature type="region of interest" description="Disordered" evidence="5">
    <location>
        <begin position="1"/>
        <end position="25"/>
    </location>
</feature>
<dbReference type="InterPro" id="IPR004853">
    <property type="entry name" value="Sugar_P_trans_dom"/>
</dbReference>
<feature type="transmembrane region" description="Helical" evidence="6">
    <location>
        <begin position="199"/>
        <end position="218"/>
    </location>
</feature>
<evidence type="ECO:0000256" key="6">
    <source>
        <dbReference type="SAM" id="Phobius"/>
    </source>
</evidence>
<evidence type="ECO:0000256" key="5">
    <source>
        <dbReference type="SAM" id="MobiDB-lite"/>
    </source>
</evidence>
<evidence type="ECO:0000259" key="7">
    <source>
        <dbReference type="Pfam" id="PF03151"/>
    </source>
</evidence>
<evidence type="ECO:0000256" key="2">
    <source>
        <dbReference type="ARBA" id="ARBA00022692"/>
    </source>
</evidence>
<organism evidence="8 9">
    <name type="scientific">Lentinus brumalis</name>
    <dbReference type="NCBI Taxonomy" id="2498619"/>
    <lineage>
        <taxon>Eukaryota</taxon>
        <taxon>Fungi</taxon>
        <taxon>Dikarya</taxon>
        <taxon>Basidiomycota</taxon>
        <taxon>Agaricomycotina</taxon>
        <taxon>Agaricomycetes</taxon>
        <taxon>Polyporales</taxon>
        <taxon>Polyporaceae</taxon>
        <taxon>Lentinus</taxon>
    </lineage>
</organism>
<keyword evidence="4 6" id="KW-0472">Membrane</keyword>
<evidence type="ECO:0000256" key="3">
    <source>
        <dbReference type="ARBA" id="ARBA00022989"/>
    </source>
</evidence>
<feature type="compositionally biased region" description="Acidic residues" evidence="5">
    <location>
        <begin position="432"/>
        <end position="441"/>
    </location>
</feature>
<dbReference type="GO" id="GO:0016020">
    <property type="term" value="C:membrane"/>
    <property type="evidence" value="ECO:0007669"/>
    <property type="project" value="UniProtKB-SubCell"/>
</dbReference>
<dbReference type="EMBL" id="KZ857401">
    <property type="protein sequence ID" value="RDX50071.1"/>
    <property type="molecule type" value="Genomic_DNA"/>
</dbReference>
<gene>
    <name evidence="8" type="ORF">OH76DRAFT_1402927</name>
</gene>
<dbReference type="Proteomes" id="UP000256964">
    <property type="component" value="Unassembled WGS sequence"/>
</dbReference>
<dbReference type="InterPro" id="IPR050186">
    <property type="entry name" value="TPT_transporter"/>
</dbReference>
<dbReference type="STRING" id="139420.A0A371DC00"/>
<protein>
    <submittedName>
        <fullName evidence="8">TPT-domain-containing protein</fullName>
    </submittedName>
</protein>
<keyword evidence="3 6" id="KW-1133">Transmembrane helix</keyword>
<name>A0A371DC00_9APHY</name>
<evidence type="ECO:0000256" key="1">
    <source>
        <dbReference type="ARBA" id="ARBA00004141"/>
    </source>
</evidence>
<keyword evidence="9" id="KW-1185">Reference proteome</keyword>
<feature type="region of interest" description="Disordered" evidence="5">
    <location>
        <begin position="400"/>
        <end position="479"/>
    </location>
</feature>
<reference evidence="8 9" key="1">
    <citation type="journal article" date="2018" name="Biotechnol. Biofuels">
        <title>Integrative visual omics of the white-rot fungus Polyporus brumalis exposes the biotechnological potential of its oxidative enzymes for delignifying raw plant biomass.</title>
        <authorList>
            <person name="Miyauchi S."/>
            <person name="Rancon A."/>
            <person name="Drula E."/>
            <person name="Hage H."/>
            <person name="Chaduli D."/>
            <person name="Favel A."/>
            <person name="Grisel S."/>
            <person name="Henrissat B."/>
            <person name="Herpoel-Gimbert I."/>
            <person name="Ruiz-Duenas F.J."/>
            <person name="Chevret D."/>
            <person name="Hainaut M."/>
            <person name="Lin J."/>
            <person name="Wang M."/>
            <person name="Pangilinan J."/>
            <person name="Lipzen A."/>
            <person name="Lesage-Meessen L."/>
            <person name="Navarro D."/>
            <person name="Riley R."/>
            <person name="Grigoriev I.V."/>
            <person name="Zhou S."/>
            <person name="Raouche S."/>
            <person name="Rosso M.N."/>
        </authorList>
    </citation>
    <scope>NUCLEOTIDE SEQUENCE [LARGE SCALE GENOMIC DNA]</scope>
    <source>
        <strain evidence="8 9">BRFM 1820</strain>
    </source>
</reference>
<evidence type="ECO:0000313" key="8">
    <source>
        <dbReference type="EMBL" id="RDX50071.1"/>
    </source>
</evidence>
<feature type="transmembrane region" description="Helical" evidence="6">
    <location>
        <begin position="280"/>
        <end position="299"/>
    </location>
</feature>
<dbReference type="AlphaFoldDB" id="A0A371DC00"/>
<dbReference type="InterPro" id="IPR037185">
    <property type="entry name" value="EmrE-like"/>
</dbReference>
<feature type="compositionally biased region" description="Basic and acidic residues" evidence="5">
    <location>
        <begin position="462"/>
        <end position="479"/>
    </location>
</feature>
<feature type="domain" description="Sugar phosphate transporter" evidence="7">
    <location>
        <begin position="53"/>
        <end position="349"/>
    </location>
</feature>
<dbReference type="Pfam" id="PF03151">
    <property type="entry name" value="TPT"/>
    <property type="match status" value="1"/>
</dbReference>
<comment type="subcellular location">
    <subcellularLocation>
        <location evidence="1">Membrane</location>
        <topology evidence="1">Multi-pass membrane protein</topology>
    </subcellularLocation>
</comment>
<feature type="transmembrane region" description="Helical" evidence="6">
    <location>
        <begin position="306"/>
        <end position="327"/>
    </location>
</feature>
<keyword evidence="2 6" id="KW-0812">Transmembrane</keyword>
<dbReference type="PANTHER" id="PTHR11132">
    <property type="entry name" value="SOLUTE CARRIER FAMILY 35"/>
    <property type="match status" value="1"/>
</dbReference>
<feature type="transmembrane region" description="Helical" evidence="6">
    <location>
        <begin position="49"/>
        <end position="69"/>
    </location>
</feature>
<evidence type="ECO:0000313" key="9">
    <source>
        <dbReference type="Proteomes" id="UP000256964"/>
    </source>
</evidence>
<feature type="transmembrane region" description="Helical" evidence="6">
    <location>
        <begin position="333"/>
        <end position="351"/>
    </location>
</feature>
<sequence>MLSPAHAANGTVRFSSARHSQDGDATHGYDSSIHVASLAEKKRLWWTNALVNSLFIAAWFLFATLLSLYNKWMFSPDRYGFPSPLFVTTAHMWVQFSLAAVLRYALPRHFRPEQMPSRQDYIRKAVPTGITTGLDIGLSNLSLKLITLSFYTMCKSSSLVFVLLFAFLLRLEKFSWRLIGVIFLIFAGVLLMVATETHFVVGGFLLVISASALGGLRWSLTQLLMRNKNMGMHNPAATLFWLAPIMGISLLVITIFVDGWSKIFNSPFFATPGETFKTLFFLLCPGIIAFCMVLSEFYIIQRAGVVPMSIAGIAKEVTTIICAAWFFGDELTPLNITGVAITACGIALYTYHKYKKSMQKDVALDPHGNPLLEDDGDLSDEPVALETGDFRERLRLTLDDEDDDRADEERRDNRGSIAAHTPPTDDQLLFSVEDEEEDEEAERQSPQTAHRRGSLPPAYPGEDSHELRNVWQEHDDRNG</sequence>
<dbReference type="SUPFAM" id="SSF103481">
    <property type="entry name" value="Multidrug resistance efflux transporter EmrE"/>
    <property type="match status" value="1"/>
</dbReference>
<feature type="transmembrane region" description="Helical" evidence="6">
    <location>
        <begin position="176"/>
        <end position="193"/>
    </location>
</feature>
<proteinExistence type="predicted"/>
<feature type="transmembrane region" description="Helical" evidence="6">
    <location>
        <begin position="81"/>
        <end position="104"/>
    </location>
</feature>
<evidence type="ECO:0000256" key="4">
    <source>
        <dbReference type="ARBA" id="ARBA00023136"/>
    </source>
</evidence>
<accession>A0A371DC00</accession>